<dbReference type="AlphaFoldDB" id="A0A8D9EEI6"/>
<reference evidence="2" key="1">
    <citation type="submission" date="2021-05" db="EMBL/GenBank/DDBJ databases">
        <authorList>
            <person name="Alioto T."/>
            <person name="Alioto T."/>
            <person name="Gomez Garrido J."/>
        </authorList>
    </citation>
    <scope>NUCLEOTIDE SEQUENCE</scope>
</reference>
<evidence type="ECO:0000256" key="1">
    <source>
        <dbReference type="SAM" id="Phobius"/>
    </source>
</evidence>
<feature type="transmembrane region" description="Helical" evidence="1">
    <location>
        <begin position="88"/>
        <end position="108"/>
    </location>
</feature>
<name>A0A8D9EEI6_9HEMI</name>
<dbReference type="EMBL" id="HBUF01527231">
    <property type="protein sequence ID" value="CAG6750597.1"/>
    <property type="molecule type" value="Transcribed_RNA"/>
</dbReference>
<feature type="transmembrane region" description="Helical" evidence="1">
    <location>
        <begin position="43"/>
        <end position="68"/>
    </location>
</feature>
<proteinExistence type="predicted"/>
<protein>
    <submittedName>
        <fullName evidence="2">Uncharacterized protein</fullName>
    </submittedName>
</protein>
<dbReference type="EMBL" id="HBUF01527232">
    <property type="protein sequence ID" value="CAG6750598.1"/>
    <property type="molecule type" value="Transcribed_RNA"/>
</dbReference>
<sequence length="146" mass="16647">MSPTCNLPTLTFSSLSHSVIYKSHCKPFTPFVSNLLFPALPQMLPYVTCIITCCFEPESVYLFLLFIFLSYRFDNLFLSLLHVSHSLLSVHLFFSFLSSLSLLGLILFRLSDSPSSCRSISTHRSSRDPQSKCERRHLVMGCTRVK</sequence>
<keyword evidence="1" id="KW-0472">Membrane</keyword>
<evidence type="ECO:0000313" key="2">
    <source>
        <dbReference type="EMBL" id="CAG6750597.1"/>
    </source>
</evidence>
<keyword evidence="1" id="KW-0812">Transmembrane</keyword>
<keyword evidence="1" id="KW-1133">Transmembrane helix</keyword>
<organism evidence="2">
    <name type="scientific">Cacopsylla melanoneura</name>
    <dbReference type="NCBI Taxonomy" id="428564"/>
    <lineage>
        <taxon>Eukaryota</taxon>
        <taxon>Metazoa</taxon>
        <taxon>Ecdysozoa</taxon>
        <taxon>Arthropoda</taxon>
        <taxon>Hexapoda</taxon>
        <taxon>Insecta</taxon>
        <taxon>Pterygota</taxon>
        <taxon>Neoptera</taxon>
        <taxon>Paraneoptera</taxon>
        <taxon>Hemiptera</taxon>
        <taxon>Sternorrhyncha</taxon>
        <taxon>Psylloidea</taxon>
        <taxon>Psyllidae</taxon>
        <taxon>Psyllinae</taxon>
        <taxon>Cacopsylla</taxon>
    </lineage>
</organism>
<accession>A0A8D9EEI6</accession>